<dbReference type="Proteomes" id="UP000032360">
    <property type="component" value="Unassembled WGS sequence"/>
</dbReference>
<evidence type="ECO:0000313" key="1">
    <source>
        <dbReference type="EMBL" id="KJF16516.1"/>
    </source>
</evidence>
<comment type="caution">
    <text evidence="1">The sequence shown here is derived from an EMBL/GenBank/DDBJ whole genome shotgun (WGS) entry which is preliminary data.</text>
</comment>
<gene>
    <name evidence="1" type="ORF">AXFE_26820</name>
</gene>
<keyword evidence="2" id="KW-1185">Reference proteome</keyword>
<evidence type="ECO:0000313" key="2">
    <source>
        <dbReference type="Proteomes" id="UP000032360"/>
    </source>
</evidence>
<dbReference type="EMBL" id="JXYS01000081">
    <property type="protein sequence ID" value="KJF16516.1"/>
    <property type="molecule type" value="Genomic_DNA"/>
</dbReference>
<sequence length="63" mass="7476">MALDNENYDFLRRLSSKRSWKAELVMLRYFDPMLSGLHWEPSHEFDVPDPYLGDSSSFGVRHE</sequence>
<accession>A0A0D8HHG9</accession>
<name>A0A0D8HHG9_9ACTN</name>
<protein>
    <submittedName>
        <fullName evidence="1">Uncharacterized protein</fullName>
    </submittedName>
</protein>
<reference evidence="1 2" key="1">
    <citation type="submission" date="2015-01" db="EMBL/GenBank/DDBJ databases">
        <title>Draft genome of the acidophilic iron oxidizer Acidithrix ferrooxidans strain Py-F3.</title>
        <authorList>
            <person name="Poehlein A."/>
            <person name="Eisen S."/>
            <person name="Schloemann M."/>
            <person name="Johnson B.D."/>
            <person name="Daniel R."/>
            <person name="Muehling M."/>
        </authorList>
    </citation>
    <scope>NUCLEOTIDE SEQUENCE [LARGE SCALE GENOMIC DNA]</scope>
    <source>
        <strain evidence="1 2">Py-F3</strain>
    </source>
</reference>
<proteinExistence type="predicted"/>
<organism evidence="1 2">
    <name type="scientific">Acidithrix ferrooxidans</name>
    <dbReference type="NCBI Taxonomy" id="1280514"/>
    <lineage>
        <taxon>Bacteria</taxon>
        <taxon>Bacillati</taxon>
        <taxon>Actinomycetota</taxon>
        <taxon>Acidimicrobiia</taxon>
        <taxon>Acidimicrobiales</taxon>
        <taxon>Acidimicrobiaceae</taxon>
        <taxon>Acidithrix</taxon>
    </lineage>
</organism>
<dbReference type="AlphaFoldDB" id="A0A0D8HHG9"/>